<proteinExistence type="predicted"/>
<name>A0ABD3TAB6_9LAMI</name>
<feature type="region of interest" description="Disordered" evidence="1">
    <location>
        <begin position="1"/>
        <end position="106"/>
    </location>
</feature>
<feature type="region of interest" description="Disordered" evidence="1">
    <location>
        <begin position="154"/>
        <end position="197"/>
    </location>
</feature>
<protein>
    <submittedName>
        <fullName evidence="2">Uncharacterized protein</fullName>
    </submittedName>
</protein>
<evidence type="ECO:0000313" key="3">
    <source>
        <dbReference type="Proteomes" id="UP001634393"/>
    </source>
</evidence>
<dbReference type="EMBL" id="JBJXBP010000004">
    <property type="protein sequence ID" value="KAL3833485.1"/>
    <property type="molecule type" value="Genomic_DNA"/>
</dbReference>
<evidence type="ECO:0000313" key="2">
    <source>
        <dbReference type="EMBL" id="KAL3833485.1"/>
    </source>
</evidence>
<gene>
    <name evidence="2" type="ORF">ACJIZ3_008221</name>
</gene>
<feature type="compositionally biased region" description="Basic and acidic residues" evidence="1">
    <location>
        <begin position="68"/>
        <end position="79"/>
    </location>
</feature>
<dbReference type="AlphaFoldDB" id="A0ABD3TAB6"/>
<accession>A0ABD3TAB6</accession>
<sequence>MMNHAEKFEQRWDFRRRNNDGDSSDDSKSNSPNDKKPNLITDLILLENDEVSDTPISQPKDNQLDTNNNDRLKTVEAAKKKIKQSKKKNPVKNKPKKSLVKEKKARKRNINIKAKAKAKEVVMFDDLKVFSDSLIQELKVARETMFAKMKEETRKLMTSSSRSISKKKVRRSRKTKVAPQNGIESSVKPQNVSTKTHIDSDQVVSSSQYLTLPTVVPKPQQLQSHRNSIPFDAKNYCHGIRALQPEPFGSLSHISCENVGFLGQNGSESTSLGVGFPIAFHQGLENGSNISSQTYLENAFRDNSTVGTRMNVRFPGGSSNLLQNIFPNNINNNVHHKIDGQFFSSLRNKE</sequence>
<organism evidence="2 3">
    <name type="scientific">Penstemon smallii</name>
    <dbReference type="NCBI Taxonomy" id="265156"/>
    <lineage>
        <taxon>Eukaryota</taxon>
        <taxon>Viridiplantae</taxon>
        <taxon>Streptophyta</taxon>
        <taxon>Embryophyta</taxon>
        <taxon>Tracheophyta</taxon>
        <taxon>Spermatophyta</taxon>
        <taxon>Magnoliopsida</taxon>
        <taxon>eudicotyledons</taxon>
        <taxon>Gunneridae</taxon>
        <taxon>Pentapetalae</taxon>
        <taxon>asterids</taxon>
        <taxon>lamiids</taxon>
        <taxon>Lamiales</taxon>
        <taxon>Plantaginaceae</taxon>
        <taxon>Cheloneae</taxon>
        <taxon>Penstemon</taxon>
    </lineage>
</organism>
<evidence type="ECO:0000256" key="1">
    <source>
        <dbReference type="SAM" id="MobiDB-lite"/>
    </source>
</evidence>
<feature type="compositionally biased region" description="Polar residues" evidence="1">
    <location>
        <begin position="182"/>
        <end position="195"/>
    </location>
</feature>
<feature type="compositionally biased region" description="Polar residues" evidence="1">
    <location>
        <begin position="54"/>
        <end position="67"/>
    </location>
</feature>
<feature type="compositionally biased region" description="Basic and acidic residues" evidence="1">
    <location>
        <begin position="1"/>
        <end position="37"/>
    </location>
</feature>
<feature type="compositionally biased region" description="Basic residues" evidence="1">
    <location>
        <begin position="164"/>
        <end position="176"/>
    </location>
</feature>
<feature type="compositionally biased region" description="Basic residues" evidence="1">
    <location>
        <begin position="80"/>
        <end position="106"/>
    </location>
</feature>
<dbReference type="Proteomes" id="UP001634393">
    <property type="component" value="Unassembled WGS sequence"/>
</dbReference>
<reference evidence="2 3" key="1">
    <citation type="submission" date="2024-12" db="EMBL/GenBank/DDBJ databases">
        <title>The unique morphological basis and parallel evolutionary history of personate flowers in Penstemon.</title>
        <authorList>
            <person name="Depatie T.H."/>
            <person name="Wessinger C.A."/>
        </authorList>
    </citation>
    <scope>NUCLEOTIDE SEQUENCE [LARGE SCALE GENOMIC DNA]</scope>
    <source>
        <strain evidence="2">WTNN_2</strain>
        <tissue evidence="2">Leaf</tissue>
    </source>
</reference>
<keyword evidence="3" id="KW-1185">Reference proteome</keyword>
<comment type="caution">
    <text evidence="2">The sequence shown here is derived from an EMBL/GenBank/DDBJ whole genome shotgun (WGS) entry which is preliminary data.</text>
</comment>